<accession>A0ABY2XJI3</accession>
<dbReference type="Gene3D" id="3.40.50.1000">
    <property type="entry name" value="HAD superfamily/HAD-like"/>
    <property type="match status" value="1"/>
</dbReference>
<evidence type="ECO:0000256" key="1">
    <source>
        <dbReference type="ARBA" id="ARBA00000830"/>
    </source>
</evidence>
<dbReference type="InterPro" id="IPR006439">
    <property type="entry name" value="HAD-SF_hydro_IA"/>
</dbReference>
<organism evidence="5 6">
    <name type="scientific">Alloalcanivorax gelatiniphagus</name>
    <dbReference type="NCBI Taxonomy" id="1194167"/>
    <lineage>
        <taxon>Bacteria</taxon>
        <taxon>Pseudomonadati</taxon>
        <taxon>Pseudomonadota</taxon>
        <taxon>Gammaproteobacteria</taxon>
        <taxon>Oceanospirillales</taxon>
        <taxon>Alcanivoracaceae</taxon>
        <taxon>Alloalcanivorax</taxon>
    </lineage>
</organism>
<evidence type="ECO:0000256" key="2">
    <source>
        <dbReference type="ARBA" id="ARBA00004818"/>
    </source>
</evidence>
<dbReference type="NCBIfam" id="TIGR01509">
    <property type="entry name" value="HAD-SF-IA-v3"/>
    <property type="match status" value="1"/>
</dbReference>
<comment type="catalytic activity">
    <reaction evidence="1">
        <text>2-phosphoglycolate + H2O = glycolate + phosphate</text>
        <dbReference type="Rhea" id="RHEA:14369"/>
        <dbReference type="ChEBI" id="CHEBI:15377"/>
        <dbReference type="ChEBI" id="CHEBI:29805"/>
        <dbReference type="ChEBI" id="CHEBI:43474"/>
        <dbReference type="ChEBI" id="CHEBI:58033"/>
        <dbReference type="EC" id="3.1.3.18"/>
    </reaction>
</comment>
<protein>
    <recommendedName>
        <fullName evidence="4">phosphoglycolate phosphatase</fullName>
        <ecNumber evidence="4">3.1.3.18</ecNumber>
    </recommendedName>
</protein>
<comment type="pathway">
    <text evidence="2">Organic acid metabolism; glycolate biosynthesis; glycolate from 2-phosphoglycolate: step 1/1.</text>
</comment>
<evidence type="ECO:0000256" key="4">
    <source>
        <dbReference type="ARBA" id="ARBA00013078"/>
    </source>
</evidence>
<dbReference type="EMBL" id="VCQT01000044">
    <property type="protein sequence ID" value="TMW11508.1"/>
    <property type="molecule type" value="Genomic_DNA"/>
</dbReference>
<dbReference type="NCBIfam" id="TIGR01549">
    <property type="entry name" value="HAD-SF-IA-v1"/>
    <property type="match status" value="1"/>
</dbReference>
<name>A0ABY2XJI3_9GAMM</name>
<dbReference type="PANTHER" id="PTHR43434">
    <property type="entry name" value="PHOSPHOGLYCOLATE PHOSPHATASE"/>
    <property type="match status" value="1"/>
</dbReference>
<sequence length="195" mass="21158">MPPRRFQALLFDLDGTLVDTRLDFAALRGELGFPEGIGLLEHLETLPPEQACQARQVIHRHEMAGAEAATWIDGARALLAALRRHGVPTAILTRNSRAAVARTDQVLGLPVDLILTREDCPPKPHPEGLLRIAEQLRLTPARTLYVGDFVYDLQAARNAGMAAGLLLNGGNGHFADQADLVVGHLGELLEHTAYS</sequence>
<dbReference type="Gene3D" id="1.10.260.80">
    <property type="match status" value="1"/>
</dbReference>
<reference evidence="5 6" key="1">
    <citation type="submission" date="2019-05" db="EMBL/GenBank/DDBJ databases">
        <title>Genome of Alcanivorax gelatiniphagus, an oil degrading marine bacteria.</title>
        <authorList>
            <person name="Kwon K.K."/>
        </authorList>
    </citation>
    <scope>NUCLEOTIDE SEQUENCE [LARGE SCALE GENOMIC DNA]</scope>
    <source>
        <strain evidence="5 6">MEBiC 08158</strain>
    </source>
</reference>
<dbReference type="InterPro" id="IPR036412">
    <property type="entry name" value="HAD-like_sf"/>
</dbReference>
<evidence type="ECO:0000313" key="5">
    <source>
        <dbReference type="EMBL" id="TMW11508.1"/>
    </source>
</evidence>
<proteinExistence type="inferred from homology"/>
<dbReference type="SUPFAM" id="SSF56784">
    <property type="entry name" value="HAD-like"/>
    <property type="match status" value="1"/>
</dbReference>
<evidence type="ECO:0000313" key="6">
    <source>
        <dbReference type="Proteomes" id="UP000739180"/>
    </source>
</evidence>
<comment type="similarity">
    <text evidence="3">Belongs to the HAD-like hydrolase superfamily. CbbY/CbbZ/Gph/YieH family.</text>
</comment>
<keyword evidence="5" id="KW-0378">Hydrolase</keyword>
<dbReference type="SFLD" id="SFLDG01129">
    <property type="entry name" value="C1.5:_HAD__Beta-PGM__Phosphata"/>
    <property type="match status" value="1"/>
</dbReference>
<dbReference type="Pfam" id="PF00702">
    <property type="entry name" value="Hydrolase"/>
    <property type="match status" value="1"/>
</dbReference>
<dbReference type="InterPro" id="IPR050155">
    <property type="entry name" value="HAD-like_hydrolase_sf"/>
</dbReference>
<gene>
    <name evidence="5" type="ORF">FGS76_15680</name>
</gene>
<comment type="caution">
    <text evidence="5">The sequence shown here is derived from an EMBL/GenBank/DDBJ whole genome shotgun (WGS) entry which is preliminary data.</text>
</comment>
<dbReference type="EC" id="3.1.3.18" evidence="4"/>
<dbReference type="GO" id="GO:0016787">
    <property type="term" value="F:hydrolase activity"/>
    <property type="evidence" value="ECO:0007669"/>
    <property type="project" value="UniProtKB-KW"/>
</dbReference>
<evidence type="ECO:0000256" key="3">
    <source>
        <dbReference type="ARBA" id="ARBA00006171"/>
    </source>
</evidence>
<dbReference type="SFLD" id="SFLDS00003">
    <property type="entry name" value="Haloacid_Dehalogenase"/>
    <property type="match status" value="1"/>
</dbReference>
<keyword evidence="6" id="KW-1185">Reference proteome</keyword>
<dbReference type="PANTHER" id="PTHR43434:SF1">
    <property type="entry name" value="PHOSPHOGLYCOLATE PHOSPHATASE"/>
    <property type="match status" value="1"/>
</dbReference>
<dbReference type="Proteomes" id="UP000739180">
    <property type="component" value="Unassembled WGS sequence"/>
</dbReference>
<dbReference type="InterPro" id="IPR023214">
    <property type="entry name" value="HAD_sf"/>
</dbReference>